<accession>G9N6J2</accession>
<dbReference type="InterPro" id="IPR000209">
    <property type="entry name" value="Peptidase_S8/S53_dom"/>
</dbReference>
<dbReference type="HOGENOM" id="CLU_009240_0_0_1"/>
<evidence type="ECO:0000259" key="5">
    <source>
        <dbReference type="Pfam" id="PF00082"/>
    </source>
</evidence>
<evidence type="ECO:0000259" key="6">
    <source>
        <dbReference type="Pfam" id="PF24476"/>
    </source>
</evidence>
<dbReference type="PROSITE" id="PS00136">
    <property type="entry name" value="SUBTILASE_ASP"/>
    <property type="match status" value="1"/>
</dbReference>
<keyword evidence="1" id="KW-0645">Protease</keyword>
<evidence type="ECO:0000256" key="3">
    <source>
        <dbReference type="ARBA" id="ARBA00022825"/>
    </source>
</evidence>
<dbReference type="GO" id="GO:0004252">
    <property type="term" value="F:serine-type endopeptidase activity"/>
    <property type="evidence" value="ECO:0007669"/>
    <property type="project" value="InterPro"/>
</dbReference>
<dbReference type="InterPro" id="IPR056002">
    <property type="entry name" value="DUF7580"/>
</dbReference>
<feature type="region of interest" description="Disordered" evidence="4">
    <location>
        <begin position="317"/>
        <end position="340"/>
    </location>
</feature>
<keyword evidence="2" id="KW-0378">Hydrolase</keyword>
<dbReference type="PANTHER" id="PTHR35186">
    <property type="entry name" value="ANK_REP_REGION DOMAIN-CONTAINING PROTEIN"/>
    <property type="match status" value="1"/>
</dbReference>
<dbReference type="InterPro" id="IPR015500">
    <property type="entry name" value="Peptidase_S8_subtilisin-rel"/>
</dbReference>
<proteinExistence type="predicted"/>
<gene>
    <name evidence="7" type="ORF">TRIVIDRAFT_66654</name>
</gene>
<dbReference type="AlphaFoldDB" id="G9N6J2"/>
<feature type="compositionally biased region" description="Basic and acidic residues" evidence="4">
    <location>
        <begin position="317"/>
        <end position="330"/>
    </location>
</feature>
<keyword evidence="3" id="KW-0720">Serine protease</keyword>
<dbReference type="Proteomes" id="UP000007115">
    <property type="component" value="Unassembled WGS sequence"/>
</dbReference>
<dbReference type="SUPFAM" id="SSF52743">
    <property type="entry name" value="Subtilisin-like"/>
    <property type="match status" value="1"/>
</dbReference>
<evidence type="ECO:0000256" key="1">
    <source>
        <dbReference type="ARBA" id="ARBA00022670"/>
    </source>
</evidence>
<dbReference type="OrthoDB" id="3565018at2759"/>
<dbReference type="RefSeq" id="XP_013951945.1">
    <property type="nucleotide sequence ID" value="XM_014096470.1"/>
</dbReference>
<sequence length="790" mass="89254">MLNTAANSGLIRAEKPGTALPIPESRYPAVEKLLANAEDVTLTIRILASDKKSRRRRMTTLGCLKSFLPQIANNENIDISPSNTDLRAFSEAPLELGKEISSLYEALFTHCFCPESEEVIARIRLCNNIQCDDGKVTFGVLFKAHAHDESLPWWQDTHISVVQRTVRFEVSTNDENEIRVDSDLPFCSYISAQHEHGLILLEFLVTEQKLYFQESLDPLRYWGFDRPSISLGQLLEEVSLSAEDMTEKRKEVLSWLLAKATWQYYNSKWMLKPWNKESVHFLSEQRRTEDGHQLDGIFVNEPLLSISIAPQLFASEDTKACSQRRTDTKSSPKQRRLPFGGKPVHPIPKILALGIMLMEIQLCRPIETLHEDPEWSQYCPNGKPNQNTNFKICRDLIAKKSFFDDISGPLEGLIRACIQPLDVFVPPHVRDEEDIRGALYVLVNRLEVQLYGPIHKKLKGNVHDQDVLCRKWLSTSSTSTESWFKRIDSFNYLFKAKDDDEYNKVKIAVLDTGVDPTDAAAAYIAGYRDFVSGDDSIKCDNTGHGTTLVNLIFDMCDMASVHVARIFDTDEANDNTQTLAIKAIDWCITQNMDVICMACGFNEYNEELYKKIHEASGKMLIFAAPTNEANVGGIAYPAQFDSHVFCMFSTDGAVTNSRRLNPTSREGYTNFAILGEDIKTLRGEEKSGTSFSTAIATGLAGRLLEFSRHSDCQGRLKNASMMKVKDGMAKILKAMAVKDGHFNCLKPWMLLPKELQNQIPFNNDIFPTEAEKMAARDYIRNVMSQRLSDA</sequence>
<dbReference type="InterPro" id="IPR036852">
    <property type="entry name" value="Peptidase_S8/S53_dom_sf"/>
</dbReference>
<comment type="caution">
    <text evidence="7">The sequence shown here is derived from an EMBL/GenBank/DDBJ whole genome shotgun (WGS) entry which is preliminary data.</text>
</comment>
<feature type="domain" description="DUF7580" evidence="6">
    <location>
        <begin position="96"/>
        <end position="375"/>
    </location>
</feature>
<dbReference type="GeneID" id="25796861"/>
<dbReference type="InParanoid" id="G9N6J2"/>
<dbReference type="Pfam" id="PF24476">
    <property type="entry name" value="DUF7580"/>
    <property type="match status" value="1"/>
</dbReference>
<dbReference type="eggNOG" id="ENOG502SP4W">
    <property type="taxonomic scope" value="Eukaryota"/>
</dbReference>
<dbReference type="Gene3D" id="3.40.50.200">
    <property type="entry name" value="Peptidase S8/S53 domain"/>
    <property type="match status" value="1"/>
</dbReference>
<feature type="domain" description="Peptidase S8/S53" evidence="5">
    <location>
        <begin position="503"/>
        <end position="706"/>
    </location>
</feature>
<dbReference type="PRINTS" id="PR00723">
    <property type="entry name" value="SUBTILISIN"/>
</dbReference>
<evidence type="ECO:0000313" key="7">
    <source>
        <dbReference type="EMBL" id="EHK17752.1"/>
    </source>
</evidence>
<evidence type="ECO:0000256" key="4">
    <source>
        <dbReference type="SAM" id="MobiDB-lite"/>
    </source>
</evidence>
<organism evidence="7 8">
    <name type="scientific">Hypocrea virens (strain Gv29-8 / FGSC 10586)</name>
    <name type="common">Gliocladium virens</name>
    <name type="synonym">Trichoderma virens</name>
    <dbReference type="NCBI Taxonomy" id="413071"/>
    <lineage>
        <taxon>Eukaryota</taxon>
        <taxon>Fungi</taxon>
        <taxon>Dikarya</taxon>
        <taxon>Ascomycota</taxon>
        <taxon>Pezizomycotina</taxon>
        <taxon>Sordariomycetes</taxon>
        <taxon>Hypocreomycetidae</taxon>
        <taxon>Hypocreales</taxon>
        <taxon>Hypocreaceae</taxon>
        <taxon>Trichoderma</taxon>
    </lineage>
</organism>
<protein>
    <submittedName>
        <fullName evidence="7">Uncharacterized protein</fullName>
    </submittedName>
</protein>
<keyword evidence="8" id="KW-1185">Reference proteome</keyword>
<dbReference type="PANTHER" id="PTHR35186:SF4">
    <property type="entry name" value="PRION-INHIBITION AND PROPAGATION HELO DOMAIN-CONTAINING PROTEIN"/>
    <property type="match status" value="1"/>
</dbReference>
<dbReference type="Pfam" id="PF00082">
    <property type="entry name" value="Peptidase_S8"/>
    <property type="match status" value="1"/>
</dbReference>
<name>G9N6J2_HYPVG</name>
<dbReference type="GO" id="GO:0006508">
    <property type="term" value="P:proteolysis"/>
    <property type="evidence" value="ECO:0007669"/>
    <property type="project" value="UniProtKB-KW"/>
</dbReference>
<dbReference type="OMA" id="DVICMAC"/>
<dbReference type="VEuPathDB" id="FungiDB:TRIVIDRAFT_66654"/>
<evidence type="ECO:0000313" key="8">
    <source>
        <dbReference type="Proteomes" id="UP000007115"/>
    </source>
</evidence>
<dbReference type="InterPro" id="IPR023827">
    <property type="entry name" value="Peptidase_S8_Asp-AS"/>
</dbReference>
<evidence type="ECO:0000256" key="2">
    <source>
        <dbReference type="ARBA" id="ARBA00022801"/>
    </source>
</evidence>
<dbReference type="EMBL" id="ABDF02000088">
    <property type="protein sequence ID" value="EHK17752.1"/>
    <property type="molecule type" value="Genomic_DNA"/>
</dbReference>
<reference evidence="7 8" key="1">
    <citation type="journal article" date="2011" name="Genome Biol.">
        <title>Comparative genome sequence analysis underscores mycoparasitism as the ancestral life style of Trichoderma.</title>
        <authorList>
            <person name="Kubicek C.P."/>
            <person name="Herrera-Estrella A."/>
            <person name="Seidl-Seiboth V."/>
            <person name="Martinez D.A."/>
            <person name="Druzhinina I.S."/>
            <person name="Thon M."/>
            <person name="Zeilinger S."/>
            <person name="Casas-Flores S."/>
            <person name="Horwitz B.A."/>
            <person name="Mukherjee P.K."/>
            <person name="Mukherjee M."/>
            <person name="Kredics L."/>
            <person name="Alcaraz L.D."/>
            <person name="Aerts A."/>
            <person name="Antal Z."/>
            <person name="Atanasova L."/>
            <person name="Cervantes-Badillo M.G."/>
            <person name="Challacombe J."/>
            <person name="Chertkov O."/>
            <person name="McCluskey K."/>
            <person name="Coulpier F."/>
            <person name="Deshpande N."/>
            <person name="von Doehren H."/>
            <person name="Ebbole D.J."/>
            <person name="Esquivel-Naranjo E.U."/>
            <person name="Fekete E."/>
            <person name="Flipphi M."/>
            <person name="Glaser F."/>
            <person name="Gomez-Rodriguez E.Y."/>
            <person name="Gruber S."/>
            <person name="Han C."/>
            <person name="Henrissat B."/>
            <person name="Hermosa R."/>
            <person name="Hernandez-Onate M."/>
            <person name="Karaffa L."/>
            <person name="Kosti I."/>
            <person name="Le Crom S."/>
            <person name="Lindquist E."/>
            <person name="Lucas S."/>
            <person name="Luebeck M."/>
            <person name="Luebeck P.S."/>
            <person name="Margeot A."/>
            <person name="Metz B."/>
            <person name="Misra M."/>
            <person name="Nevalainen H."/>
            <person name="Omann M."/>
            <person name="Packer N."/>
            <person name="Perrone G."/>
            <person name="Uresti-Rivera E.E."/>
            <person name="Salamov A."/>
            <person name="Schmoll M."/>
            <person name="Seiboth B."/>
            <person name="Shapiro H."/>
            <person name="Sukno S."/>
            <person name="Tamayo-Ramos J.A."/>
            <person name="Tisch D."/>
            <person name="Wiest A."/>
            <person name="Wilkinson H.H."/>
            <person name="Zhang M."/>
            <person name="Coutinho P.M."/>
            <person name="Kenerley C.M."/>
            <person name="Monte E."/>
            <person name="Baker S.E."/>
            <person name="Grigoriev I.V."/>
        </authorList>
    </citation>
    <scope>NUCLEOTIDE SEQUENCE [LARGE SCALE GENOMIC DNA]</scope>
    <source>
        <strain evidence="8">Gv29-8 / FGSC 10586</strain>
    </source>
</reference>